<dbReference type="EMBL" id="AQHR01000059">
    <property type="protein sequence ID" value="EON77263.1"/>
    <property type="molecule type" value="Genomic_DNA"/>
</dbReference>
<evidence type="ECO:0000313" key="1">
    <source>
        <dbReference type="EMBL" id="EON77263.1"/>
    </source>
</evidence>
<protein>
    <submittedName>
        <fullName evidence="1">Uncharacterized protein</fullName>
    </submittedName>
</protein>
<gene>
    <name evidence="1" type="ORF">ADIS_2131</name>
</gene>
<accession>R7ZTA8</accession>
<evidence type="ECO:0000313" key="2">
    <source>
        <dbReference type="Proteomes" id="UP000013909"/>
    </source>
</evidence>
<dbReference type="AlphaFoldDB" id="R7ZTA8"/>
<name>R7ZTA8_9BACT</name>
<reference evidence="1 2" key="1">
    <citation type="submission" date="2013-02" db="EMBL/GenBank/DDBJ databases">
        <title>A novel strain isolated from Lonar lake, Maharashtra, India.</title>
        <authorList>
            <person name="Singh A."/>
        </authorList>
    </citation>
    <scope>NUCLEOTIDE SEQUENCE [LARGE SCALE GENOMIC DNA]</scope>
    <source>
        <strain evidence="1 2">AK24</strain>
    </source>
</reference>
<dbReference type="Proteomes" id="UP000013909">
    <property type="component" value="Unassembled WGS sequence"/>
</dbReference>
<keyword evidence="2" id="KW-1185">Reference proteome</keyword>
<sequence>MGTGKVVSAINHRQVKKMPVSGYRNRKQAVALLLQMTTGSLS</sequence>
<organism evidence="1 2">
    <name type="scientific">Lunatimonas lonarensis</name>
    <dbReference type="NCBI Taxonomy" id="1232681"/>
    <lineage>
        <taxon>Bacteria</taxon>
        <taxon>Pseudomonadati</taxon>
        <taxon>Bacteroidota</taxon>
        <taxon>Cytophagia</taxon>
        <taxon>Cytophagales</taxon>
        <taxon>Cyclobacteriaceae</taxon>
    </lineage>
</organism>
<comment type="caution">
    <text evidence="1">The sequence shown here is derived from an EMBL/GenBank/DDBJ whole genome shotgun (WGS) entry which is preliminary data.</text>
</comment>
<dbReference type="PATRIC" id="fig|1288963.3.peg.2122"/>
<proteinExistence type="predicted"/>